<evidence type="ECO:0000256" key="3">
    <source>
        <dbReference type="ARBA" id="ARBA00022989"/>
    </source>
</evidence>
<comment type="subcellular location">
    <subcellularLocation>
        <location evidence="1">Membrane</location>
        <topology evidence="1">Multi-pass membrane protein</topology>
    </subcellularLocation>
</comment>
<dbReference type="Pfam" id="PF13564">
    <property type="entry name" value="DoxX_2"/>
    <property type="match status" value="1"/>
</dbReference>
<evidence type="ECO:0000313" key="6">
    <source>
        <dbReference type="EMBL" id="KOO37126.1"/>
    </source>
</evidence>
<feature type="transmembrane region" description="Helical" evidence="5">
    <location>
        <begin position="44"/>
        <end position="62"/>
    </location>
</feature>
<gene>
    <name evidence="6" type="ORF">AMD01_21810</name>
</gene>
<dbReference type="Proteomes" id="UP000037558">
    <property type="component" value="Unassembled WGS sequence"/>
</dbReference>
<evidence type="ECO:0000256" key="1">
    <source>
        <dbReference type="ARBA" id="ARBA00004141"/>
    </source>
</evidence>
<evidence type="ECO:0000256" key="2">
    <source>
        <dbReference type="ARBA" id="ARBA00022692"/>
    </source>
</evidence>
<keyword evidence="3 5" id="KW-1133">Transmembrane helix</keyword>
<proteinExistence type="predicted"/>
<evidence type="ECO:0000256" key="5">
    <source>
        <dbReference type="SAM" id="Phobius"/>
    </source>
</evidence>
<dbReference type="OrthoDB" id="2454358at2"/>
<feature type="transmembrane region" description="Helical" evidence="5">
    <location>
        <begin position="68"/>
        <end position="88"/>
    </location>
</feature>
<evidence type="ECO:0008006" key="8">
    <source>
        <dbReference type="Google" id="ProtNLM"/>
    </source>
</evidence>
<reference evidence="7" key="1">
    <citation type="submission" date="2015-08" db="EMBL/GenBank/DDBJ databases">
        <title>Fjat-14210 dsm16467.</title>
        <authorList>
            <person name="Liu B."/>
            <person name="Wang J."/>
            <person name="Zhu Y."/>
            <person name="Liu G."/>
            <person name="Chen Q."/>
            <person name="Chen Z."/>
            <person name="Lan J."/>
            <person name="Che J."/>
            <person name="Ge C."/>
            <person name="Shi H."/>
            <person name="Pan Z."/>
            <person name="Liu X."/>
        </authorList>
    </citation>
    <scope>NUCLEOTIDE SEQUENCE [LARGE SCALE GENOMIC DNA]</scope>
    <source>
        <strain evidence="7">DSM 16467</strain>
    </source>
</reference>
<name>A0A0M0KE57_9BACI</name>
<feature type="transmembrane region" description="Helical" evidence="5">
    <location>
        <begin position="6"/>
        <end position="24"/>
    </location>
</feature>
<dbReference type="EMBL" id="LILC01000037">
    <property type="protein sequence ID" value="KOO37126.1"/>
    <property type="molecule type" value="Genomic_DNA"/>
</dbReference>
<dbReference type="InterPro" id="IPR032808">
    <property type="entry name" value="DoxX"/>
</dbReference>
<keyword evidence="2 5" id="KW-0812">Transmembrane</keyword>
<dbReference type="AlphaFoldDB" id="A0A0M0KE57"/>
<dbReference type="GO" id="GO:0016020">
    <property type="term" value="C:membrane"/>
    <property type="evidence" value="ECO:0007669"/>
    <property type="project" value="UniProtKB-SubCell"/>
</dbReference>
<evidence type="ECO:0000313" key="7">
    <source>
        <dbReference type="Proteomes" id="UP000037558"/>
    </source>
</evidence>
<accession>A0A0M0KE57</accession>
<feature type="transmembrane region" description="Helical" evidence="5">
    <location>
        <begin position="95"/>
        <end position="113"/>
    </location>
</feature>
<evidence type="ECO:0000256" key="4">
    <source>
        <dbReference type="ARBA" id="ARBA00023136"/>
    </source>
</evidence>
<keyword evidence="4 5" id="KW-0472">Membrane</keyword>
<comment type="caution">
    <text evidence="6">The sequence shown here is derived from an EMBL/GenBank/DDBJ whole genome shotgun (WGS) entry which is preliminary data.</text>
</comment>
<keyword evidence="7" id="KW-1185">Reference proteome</keyword>
<protein>
    <recommendedName>
        <fullName evidence="8">DoxX family protein</fullName>
    </recommendedName>
</protein>
<dbReference type="STRING" id="284581.AMD01_21810"/>
<sequence length="117" mass="13027">MRMLSVILQVILGIGFVMFGLMKFGSKQMVEGFKQYGYPSWFRIFTGLVEVVSAGLLVAGIWKEALAAWGGLLVVVTMIGAVFTHIKIKDSFKSMVMPLVLLIIGAVVLYLQWNHLF</sequence>
<dbReference type="PATRIC" id="fig|284581.3.peg.3210"/>
<organism evidence="6 7">
    <name type="scientific">Priestia koreensis</name>
    <dbReference type="NCBI Taxonomy" id="284581"/>
    <lineage>
        <taxon>Bacteria</taxon>
        <taxon>Bacillati</taxon>
        <taxon>Bacillota</taxon>
        <taxon>Bacilli</taxon>
        <taxon>Bacillales</taxon>
        <taxon>Bacillaceae</taxon>
        <taxon>Priestia</taxon>
    </lineage>
</organism>
<dbReference type="RefSeq" id="WP_083446665.1">
    <property type="nucleotide sequence ID" value="NZ_LILC01000037.1"/>
</dbReference>